<feature type="coiled-coil region" evidence="7">
    <location>
        <begin position="522"/>
        <end position="580"/>
    </location>
</feature>
<evidence type="ECO:0000313" key="11">
    <source>
        <dbReference type="Proteomes" id="UP000230056"/>
    </source>
</evidence>
<evidence type="ECO:0000256" key="8">
    <source>
        <dbReference type="SAM" id="Phobius"/>
    </source>
</evidence>
<gene>
    <name evidence="10" type="ORF">CTM72_09235</name>
</gene>
<evidence type="ECO:0000256" key="6">
    <source>
        <dbReference type="RuleBase" id="RU004057"/>
    </source>
</evidence>
<evidence type="ECO:0000313" key="10">
    <source>
        <dbReference type="EMBL" id="ATV59875.1"/>
    </source>
</evidence>
<evidence type="ECO:0000256" key="4">
    <source>
        <dbReference type="ARBA" id="ARBA00022989"/>
    </source>
</evidence>
<dbReference type="InterPro" id="IPR002898">
    <property type="entry name" value="MotA_ExbB_proton_chnl"/>
</dbReference>
<dbReference type="GO" id="GO:0015031">
    <property type="term" value="P:protein transport"/>
    <property type="evidence" value="ECO:0007669"/>
    <property type="project" value="UniProtKB-KW"/>
</dbReference>
<feature type="transmembrane region" description="Helical" evidence="8">
    <location>
        <begin position="160"/>
        <end position="184"/>
    </location>
</feature>
<keyword evidence="3 8" id="KW-0812">Transmembrane</keyword>
<evidence type="ECO:0000256" key="7">
    <source>
        <dbReference type="SAM" id="Coils"/>
    </source>
</evidence>
<protein>
    <recommendedName>
        <fullName evidence="9">MotA/TolQ/ExbB proton channel domain-containing protein</fullName>
    </recommendedName>
</protein>
<dbReference type="AlphaFoldDB" id="A0A2D3NWS8"/>
<keyword evidence="6" id="KW-0813">Transport</keyword>
<keyword evidence="7" id="KW-0175">Coiled coil</keyword>
<organism evidence="10 11">
    <name type="scientific">Fusobacterium pseudoperiodonticum</name>
    <dbReference type="NCBI Taxonomy" id="2663009"/>
    <lineage>
        <taxon>Bacteria</taxon>
        <taxon>Fusobacteriati</taxon>
        <taxon>Fusobacteriota</taxon>
        <taxon>Fusobacteriia</taxon>
        <taxon>Fusobacteriales</taxon>
        <taxon>Fusobacteriaceae</taxon>
        <taxon>Fusobacterium</taxon>
    </lineage>
</organism>
<feature type="transmembrane region" description="Helical" evidence="8">
    <location>
        <begin position="204"/>
        <end position="223"/>
    </location>
</feature>
<feature type="transmembrane region" description="Helical" evidence="8">
    <location>
        <begin position="7"/>
        <end position="26"/>
    </location>
</feature>
<comment type="similarity">
    <text evidence="6">Belongs to the exbB/tolQ family.</text>
</comment>
<accession>A0A2D3NWS8</accession>
<evidence type="ECO:0000256" key="3">
    <source>
        <dbReference type="ARBA" id="ARBA00022692"/>
    </source>
</evidence>
<keyword evidence="5 8" id="KW-0472">Membrane</keyword>
<evidence type="ECO:0000256" key="1">
    <source>
        <dbReference type="ARBA" id="ARBA00004651"/>
    </source>
</evidence>
<keyword evidence="2" id="KW-1003">Cell membrane</keyword>
<dbReference type="GO" id="GO:0005886">
    <property type="term" value="C:plasma membrane"/>
    <property type="evidence" value="ECO:0007669"/>
    <property type="project" value="UniProtKB-SubCell"/>
</dbReference>
<dbReference type="Proteomes" id="UP000230056">
    <property type="component" value="Chromosome"/>
</dbReference>
<name>A0A2D3NWS8_9FUSO</name>
<evidence type="ECO:0000256" key="2">
    <source>
        <dbReference type="ARBA" id="ARBA00022475"/>
    </source>
</evidence>
<evidence type="ECO:0000256" key="5">
    <source>
        <dbReference type="ARBA" id="ARBA00023136"/>
    </source>
</evidence>
<proteinExistence type="inferred from homology"/>
<feature type="domain" description="MotA/TolQ/ExbB proton channel" evidence="9">
    <location>
        <begin position="149"/>
        <end position="234"/>
    </location>
</feature>
<dbReference type="Pfam" id="PF01618">
    <property type="entry name" value="MotA_ExbB"/>
    <property type="match status" value="1"/>
</dbReference>
<keyword evidence="6" id="KW-0653">Protein transport</keyword>
<feature type="transmembrane region" description="Helical" evidence="8">
    <location>
        <begin position="38"/>
        <end position="57"/>
    </location>
</feature>
<keyword evidence="4 8" id="KW-1133">Transmembrane helix</keyword>
<reference evidence="10 11" key="1">
    <citation type="submission" date="2017-11" db="EMBL/GenBank/DDBJ databases">
        <title>Genome sequencing of Fusobacterium periodonticum KCOM 1261.</title>
        <authorList>
            <person name="Kook J.-K."/>
            <person name="Park S.-N."/>
            <person name="Lim Y.K."/>
        </authorList>
    </citation>
    <scope>NUCLEOTIDE SEQUENCE [LARGE SCALE GENOMIC DNA]</scope>
    <source>
        <strain evidence="10 11">KCOM 1261</strain>
    </source>
</reference>
<dbReference type="EMBL" id="CP024699">
    <property type="protein sequence ID" value="ATV59875.1"/>
    <property type="molecule type" value="Genomic_DNA"/>
</dbReference>
<dbReference type="RefSeq" id="WP_100025192.1">
    <property type="nucleotide sequence ID" value="NZ_CP024699.1"/>
</dbReference>
<sequence>MKDEKKFIYFLFIATCILGLVGQLFLMNFKILQLFNFFNINVVFFWLIFGIFIYFTLFNKKIKNQERTIKELDDINTFFETEKLLDKNITEKEILKIKNEFFSKEEDIEKYPLLSKVWKEYSSSFLKTDENSYYQIIDAEDLFNENSLVKEKMNMKILNYIPQLFVGLGIFGTFLGLSLGLSQINLRDTGDLGQISNLIEGVQTSFYTSLYGMFFSISITLLFNNYMSQIEKRIFILKNKLNNLFFLNNGGKIIQDMKNELKEIRAYNSDMASQITNGINKELIQMTSVLDNKIGGITSGITGTFQQTMSENLEKIFSEDFIKNFENIKDELLETSRENNKFIAEYKDEMKEIVTTTKSLKDEFLIFSDEINQRYSDTNENLKENFEKISIVLNDIKEIHSSINEFTGDVQFIATENKKIISDFKDVSLNLKEFAKGQDTILELWEGYKDSFAGFEDSINSNFENYQSILEDVSDKYGNTIDKLTTEYVKTMNMGMEDVFRGYDNHLTEIIEKFQGVLRSFKENLELSDENLKVNIDLLQENLENQSILGELNKDISEKNRILLEKIQKTQQHLEFLEKKGDQ</sequence>
<comment type="subcellular location">
    <subcellularLocation>
        <location evidence="1">Cell membrane</location>
        <topology evidence="1">Multi-pass membrane protein</topology>
    </subcellularLocation>
    <subcellularLocation>
        <location evidence="6">Membrane</location>
        <topology evidence="6">Multi-pass membrane protein</topology>
    </subcellularLocation>
</comment>
<evidence type="ECO:0000259" key="9">
    <source>
        <dbReference type="Pfam" id="PF01618"/>
    </source>
</evidence>